<dbReference type="GO" id="GO:0006665">
    <property type="term" value="P:sphingolipid metabolic process"/>
    <property type="evidence" value="ECO:0007669"/>
    <property type="project" value="EnsemblFungi"/>
</dbReference>
<evidence type="ECO:0000256" key="4">
    <source>
        <dbReference type="ARBA" id="ARBA00023027"/>
    </source>
</evidence>
<feature type="domain" description="Aldehyde dehydrogenase" evidence="7">
    <location>
        <begin position="5"/>
        <end position="446"/>
    </location>
</feature>
<dbReference type="PANTHER" id="PTHR43570">
    <property type="entry name" value="ALDEHYDE DEHYDROGENASE"/>
    <property type="match status" value="1"/>
</dbReference>
<dbReference type="InterPro" id="IPR015590">
    <property type="entry name" value="Aldehyde_DH_dom"/>
</dbReference>
<reference evidence="8 9" key="1">
    <citation type="journal article" date="2014" name="Genome Announc.">
        <title>Draft genome sequence of the pathogenic fungus Scedosporium apiospermum.</title>
        <authorList>
            <person name="Vandeputte P."/>
            <person name="Ghamrawi S."/>
            <person name="Rechenmann M."/>
            <person name="Iltis A."/>
            <person name="Giraud S."/>
            <person name="Fleury M."/>
            <person name="Thornton C."/>
            <person name="Delhaes L."/>
            <person name="Meyer W."/>
            <person name="Papon N."/>
            <person name="Bouchara J.P."/>
        </authorList>
    </citation>
    <scope>NUCLEOTIDE SEQUENCE [LARGE SCALE GENOMIC DNA]</scope>
    <source>
        <strain evidence="8 9">IHEM 14462</strain>
    </source>
</reference>
<evidence type="ECO:0000256" key="3">
    <source>
        <dbReference type="ARBA" id="ARBA00023002"/>
    </source>
</evidence>
<dbReference type="GO" id="GO:0005811">
    <property type="term" value="C:lipid droplet"/>
    <property type="evidence" value="ECO:0007669"/>
    <property type="project" value="EnsemblFungi"/>
</dbReference>
<dbReference type="GO" id="GO:0018484">
    <property type="term" value="F:4-hydroxybenzaldehyde dehydrogenase (NAD+) activity"/>
    <property type="evidence" value="ECO:0007669"/>
    <property type="project" value="EnsemblFungi"/>
</dbReference>
<dbReference type="Gene3D" id="3.40.605.10">
    <property type="entry name" value="Aldehyde Dehydrogenase, Chain A, domain 1"/>
    <property type="match status" value="1"/>
</dbReference>
<dbReference type="GeneID" id="27719946"/>
<dbReference type="InterPro" id="IPR016162">
    <property type="entry name" value="Ald_DH_N"/>
</dbReference>
<comment type="caution">
    <text evidence="8">The sequence shown here is derived from an EMBL/GenBank/DDBJ whole genome shotgun (WGS) entry which is preliminary data.</text>
</comment>
<dbReference type="AlphaFoldDB" id="A0A084FUD8"/>
<dbReference type="VEuPathDB" id="FungiDB:SAPIO_CDS10721"/>
<dbReference type="InterPro" id="IPR016163">
    <property type="entry name" value="Ald_DH_C"/>
</dbReference>
<feature type="active site" evidence="6">
    <location>
        <position position="260"/>
    </location>
</feature>
<keyword evidence="4" id="KW-0520">NAD</keyword>
<dbReference type="PIRSF" id="PIRSF036492">
    <property type="entry name" value="ALDH"/>
    <property type="match status" value="1"/>
</dbReference>
<feature type="active site" evidence="6">
    <location>
        <position position="226"/>
    </location>
</feature>
<accession>A0A084FUD8</accession>
<dbReference type="RefSeq" id="XP_016638499.1">
    <property type="nucleotide sequence ID" value="XM_016784268.1"/>
</dbReference>
<proteinExistence type="inferred from homology"/>
<organism evidence="8 9">
    <name type="scientific">Pseudallescheria apiosperma</name>
    <name type="common">Scedosporium apiospermum</name>
    <dbReference type="NCBI Taxonomy" id="563466"/>
    <lineage>
        <taxon>Eukaryota</taxon>
        <taxon>Fungi</taxon>
        <taxon>Dikarya</taxon>
        <taxon>Ascomycota</taxon>
        <taxon>Pezizomycotina</taxon>
        <taxon>Sordariomycetes</taxon>
        <taxon>Hypocreomycetidae</taxon>
        <taxon>Microascales</taxon>
        <taxon>Microascaceae</taxon>
        <taxon>Scedosporium</taxon>
    </lineage>
</organism>
<keyword evidence="9" id="KW-1185">Reference proteome</keyword>
<dbReference type="CDD" id="cd07135">
    <property type="entry name" value="ALDH_F14-YMR110C"/>
    <property type="match status" value="1"/>
</dbReference>
<keyword evidence="2" id="KW-0125">Carotenoid biosynthesis</keyword>
<dbReference type="GO" id="GO:0016117">
    <property type="term" value="P:carotenoid biosynthetic process"/>
    <property type="evidence" value="ECO:0007669"/>
    <property type="project" value="UniProtKB-KW"/>
</dbReference>
<sequence>MASTKVDIAEFTHTPVESIPGIVDGLRTTFRSHKTKDVQYRLRQLRKLYWGVVDLQPQFIEALNRDLGQSTFEAYLGEIDFVLEDLRHTIKNLEKWVKEERVSDMNPAYFMMKHRIRKEPLGVGLVIGAYNFPVQLCLCPCIGAIAAGCTLVLKPSESSPATASVHKTLFENYLDSDAYTVVNGAVEETTALLDQQWDKIFYTGSNRIARIIAARAAEHLTPVTLELGGRNPAFVTKNSNIALAARRILYGKVFNTGQICLSTNYVLIDKTVLPAFIDALKASYKNFFPDGAKASPDYGRIVNQRQFLRIKKMIDESTGKIILGGETDESQLYIEPTVVLVDSKEDSMMIDETFGPAFSLLPVDNLDEAIAIANEVYSTPLSVATFGNDAENKKILDQVTSGGASINDAYVHASFTPAPFGGVGQSGCGSYRGVASFNTFSHARTVAETPGWMDGLLRVRYMPYSLKRLNQLPRPSRKNLDFDRNGNPIRGLKYWLRFVARLGAGGSKGALLRWVVVLVSAVALTRKGALVGQ</sequence>
<dbReference type="OrthoDB" id="440325at2759"/>
<evidence type="ECO:0000256" key="2">
    <source>
        <dbReference type="ARBA" id="ARBA00022746"/>
    </source>
</evidence>
<dbReference type="FunFam" id="3.40.605.10:FF:000004">
    <property type="entry name" value="Aldehyde dehydrogenase"/>
    <property type="match status" value="1"/>
</dbReference>
<evidence type="ECO:0000313" key="8">
    <source>
        <dbReference type="EMBL" id="KEZ38700.1"/>
    </source>
</evidence>
<dbReference type="FunFam" id="3.40.309.10:FF:000025">
    <property type="entry name" value="Aldehyde dehydrogenase"/>
    <property type="match status" value="1"/>
</dbReference>
<keyword evidence="3 5" id="KW-0560">Oxidoreductase</keyword>
<evidence type="ECO:0000256" key="1">
    <source>
        <dbReference type="ARBA" id="ARBA00009986"/>
    </source>
</evidence>
<dbReference type="Gene3D" id="3.40.309.10">
    <property type="entry name" value="Aldehyde Dehydrogenase, Chain A, domain 2"/>
    <property type="match status" value="1"/>
</dbReference>
<dbReference type="EMBL" id="JOWA01000176">
    <property type="protein sequence ID" value="KEZ38700.1"/>
    <property type="molecule type" value="Genomic_DNA"/>
</dbReference>
<protein>
    <recommendedName>
        <fullName evidence="5">Aldehyde dehydrogenase</fullName>
    </recommendedName>
</protein>
<evidence type="ECO:0000313" key="9">
    <source>
        <dbReference type="Proteomes" id="UP000028545"/>
    </source>
</evidence>
<dbReference type="GO" id="GO:0046185">
    <property type="term" value="P:aldehyde catabolic process"/>
    <property type="evidence" value="ECO:0007669"/>
    <property type="project" value="EnsemblFungi"/>
</dbReference>
<dbReference type="InterPro" id="IPR016161">
    <property type="entry name" value="Ald_DH/histidinol_DH"/>
</dbReference>
<dbReference type="GO" id="GO:0047770">
    <property type="term" value="F:carboxylate reductase activity"/>
    <property type="evidence" value="ECO:0007669"/>
    <property type="project" value="EnsemblFungi"/>
</dbReference>
<comment type="similarity">
    <text evidence="1 5">Belongs to the aldehyde dehydrogenase family.</text>
</comment>
<dbReference type="GO" id="GO:0006744">
    <property type="term" value="P:ubiquinone biosynthetic process"/>
    <property type="evidence" value="ECO:0007669"/>
    <property type="project" value="EnsemblFungi"/>
</dbReference>
<dbReference type="SUPFAM" id="SSF53720">
    <property type="entry name" value="ALDH-like"/>
    <property type="match status" value="1"/>
</dbReference>
<dbReference type="HOGENOM" id="CLU_005391_3_1_1"/>
<dbReference type="PANTHER" id="PTHR43570:SF11">
    <property type="entry name" value="ALDEHYDE DEHYDROGENASE"/>
    <property type="match status" value="1"/>
</dbReference>
<evidence type="ECO:0000256" key="6">
    <source>
        <dbReference type="PIRSR" id="PIRSR036492-1"/>
    </source>
</evidence>
<dbReference type="OMA" id="MKDQKVP"/>
<gene>
    <name evidence="8" type="ORF">SAPIO_CDS10721</name>
</gene>
<dbReference type="Pfam" id="PF00171">
    <property type="entry name" value="Aldedh"/>
    <property type="match status" value="1"/>
</dbReference>
<evidence type="ECO:0000259" key="7">
    <source>
        <dbReference type="Pfam" id="PF00171"/>
    </source>
</evidence>
<dbReference type="Proteomes" id="UP000028545">
    <property type="component" value="Unassembled WGS sequence"/>
</dbReference>
<dbReference type="KEGG" id="sapo:SAPIO_CDS10721"/>
<dbReference type="InterPro" id="IPR012394">
    <property type="entry name" value="Aldehyde_DH_NAD(P)"/>
</dbReference>
<evidence type="ECO:0000256" key="5">
    <source>
        <dbReference type="PIRNR" id="PIRNR036492"/>
    </source>
</evidence>
<name>A0A084FUD8_PSEDA</name>
<dbReference type="GO" id="GO:0005741">
    <property type="term" value="C:mitochondrial outer membrane"/>
    <property type="evidence" value="ECO:0007669"/>
    <property type="project" value="EnsemblFungi"/>
</dbReference>